<dbReference type="STRING" id="1192868.GCA_000304395_02720"/>
<keyword evidence="6" id="KW-0961">Cell wall biogenesis/degradation</keyword>
<dbReference type="InterPro" id="IPR012338">
    <property type="entry name" value="Beta-lactam/transpept-like"/>
</dbReference>
<dbReference type="GO" id="GO:0009252">
    <property type="term" value="P:peptidoglycan biosynthetic process"/>
    <property type="evidence" value="ECO:0007669"/>
    <property type="project" value="UniProtKB-KW"/>
</dbReference>
<keyword evidence="14" id="KW-1185">Reference proteome</keyword>
<evidence type="ECO:0000256" key="6">
    <source>
        <dbReference type="ARBA" id="ARBA00023316"/>
    </source>
</evidence>
<dbReference type="PRINTS" id="PR00725">
    <property type="entry name" value="DADACBPTASE1"/>
</dbReference>
<reference evidence="13 14" key="1">
    <citation type="submission" date="2018-05" db="EMBL/GenBank/DDBJ databases">
        <title>Genomic Encyclopedia of Type Strains, Phase IV (KMG-IV): sequencing the most valuable type-strain genomes for metagenomic binning, comparative biology and taxonomic classification.</title>
        <authorList>
            <person name="Goeker M."/>
        </authorList>
    </citation>
    <scope>NUCLEOTIDE SEQUENCE [LARGE SCALE GENOMIC DNA]</scope>
    <source>
        <strain evidence="13 14">DSM 6986</strain>
    </source>
</reference>
<dbReference type="EMBL" id="QGGG01000004">
    <property type="protein sequence ID" value="PWJ84858.1"/>
    <property type="molecule type" value="Genomic_DNA"/>
</dbReference>
<dbReference type="Pfam" id="PF00768">
    <property type="entry name" value="Peptidase_S11"/>
    <property type="match status" value="1"/>
</dbReference>
<feature type="active site" description="Proton acceptor" evidence="7">
    <location>
        <position position="57"/>
    </location>
</feature>
<dbReference type="SUPFAM" id="SSF56601">
    <property type="entry name" value="beta-lactamase/transpeptidase-like"/>
    <property type="match status" value="1"/>
</dbReference>
<evidence type="ECO:0000259" key="12">
    <source>
        <dbReference type="Pfam" id="PF00768"/>
    </source>
</evidence>
<evidence type="ECO:0000256" key="1">
    <source>
        <dbReference type="ARBA" id="ARBA00007164"/>
    </source>
</evidence>
<evidence type="ECO:0000256" key="10">
    <source>
        <dbReference type="SAM" id="MobiDB-lite"/>
    </source>
</evidence>
<feature type="region of interest" description="Disordered" evidence="10">
    <location>
        <begin position="358"/>
        <end position="381"/>
    </location>
</feature>
<sequence>MRHLFFSKGFFLALAALPALASVPAAANPSILFDVRTGQVLEHEDAFKRWHPASLTKLMTAYVAFRAIKAGEVTMQSPVKMTKVSAAEPPSKMGYKPGSVMTLDNALKMMLGKSANDVAAAVGENIGGTIAAFAGRMNAEAQRLGMTGSHFTNANGLHDPENYSTARDLALLVRAIRLEFPQYGSYFSIEGLTTNGKNRIRGFNPLLGRFAGADGMKTGFVCASGYNLIGTATREGRTLAAVVLGERTPWGRADHAADLLGQGFSTSASGTLTLTSLQPYGADIDTPTDMRGIVCSKEGASERSDGLDAQGRPKFKSSYMADMKRDLSLVRVGLGGATGPVPAAFAAIDAKNNRADVPIPTWRPDKPAPGTPVAAQGDVVQ</sequence>
<feature type="domain" description="Peptidase S11 D-alanyl-D-alanine carboxypeptidase A N-terminal" evidence="12">
    <location>
        <begin position="26"/>
        <end position="247"/>
    </location>
</feature>
<dbReference type="OrthoDB" id="9795979at2"/>
<feature type="active site" evidence="7">
    <location>
        <position position="114"/>
    </location>
</feature>
<dbReference type="InterPro" id="IPR018044">
    <property type="entry name" value="Peptidase_S11"/>
</dbReference>
<dbReference type="PANTHER" id="PTHR21581">
    <property type="entry name" value="D-ALANYL-D-ALANINE CARBOXYPEPTIDASE"/>
    <property type="match status" value="1"/>
</dbReference>
<dbReference type="Gene3D" id="3.40.710.10">
    <property type="entry name" value="DD-peptidase/beta-lactamase superfamily"/>
    <property type="match status" value="1"/>
</dbReference>
<keyword evidence="2 11" id="KW-0732">Signal</keyword>
<evidence type="ECO:0000256" key="11">
    <source>
        <dbReference type="SAM" id="SignalP"/>
    </source>
</evidence>
<dbReference type="GO" id="GO:0071555">
    <property type="term" value="P:cell wall organization"/>
    <property type="evidence" value="ECO:0007669"/>
    <property type="project" value="UniProtKB-KW"/>
</dbReference>
<evidence type="ECO:0000256" key="7">
    <source>
        <dbReference type="PIRSR" id="PIRSR618044-1"/>
    </source>
</evidence>
<evidence type="ECO:0000256" key="3">
    <source>
        <dbReference type="ARBA" id="ARBA00022801"/>
    </source>
</evidence>
<accession>A0A316C5N7</accession>
<evidence type="ECO:0000256" key="5">
    <source>
        <dbReference type="ARBA" id="ARBA00022984"/>
    </source>
</evidence>
<dbReference type="AlphaFoldDB" id="A0A316C5N7"/>
<dbReference type="PANTHER" id="PTHR21581:SF6">
    <property type="entry name" value="TRAFFICKING PROTEIN PARTICLE COMPLEX SUBUNIT 12"/>
    <property type="match status" value="1"/>
</dbReference>
<evidence type="ECO:0000256" key="2">
    <source>
        <dbReference type="ARBA" id="ARBA00022729"/>
    </source>
</evidence>
<keyword evidence="13" id="KW-0645">Protease</keyword>
<organism evidence="13 14">
    <name type="scientific">Pseudaminobacter salicylatoxidans</name>
    <dbReference type="NCBI Taxonomy" id="93369"/>
    <lineage>
        <taxon>Bacteria</taxon>
        <taxon>Pseudomonadati</taxon>
        <taxon>Pseudomonadota</taxon>
        <taxon>Alphaproteobacteria</taxon>
        <taxon>Hyphomicrobiales</taxon>
        <taxon>Phyllobacteriaceae</taxon>
        <taxon>Pseudaminobacter</taxon>
    </lineage>
</organism>
<dbReference type="RefSeq" id="WP_109612277.1">
    <property type="nucleotide sequence ID" value="NZ_QGGG01000004.1"/>
</dbReference>
<evidence type="ECO:0000256" key="9">
    <source>
        <dbReference type="RuleBase" id="RU004016"/>
    </source>
</evidence>
<keyword evidence="5" id="KW-0573">Peptidoglycan synthesis</keyword>
<comment type="similarity">
    <text evidence="1 9">Belongs to the peptidase S11 family.</text>
</comment>
<keyword evidence="13" id="KW-0121">Carboxypeptidase</keyword>
<feature type="signal peptide" evidence="11">
    <location>
        <begin position="1"/>
        <end position="21"/>
    </location>
</feature>
<protein>
    <submittedName>
        <fullName evidence="13">D-alanyl-D-alanine carboxypeptidase</fullName>
    </submittedName>
</protein>
<keyword evidence="4" id="KW-0133">Cell shape</keyword>
<dbReference type="GO" id="GO:0009002">
    <property type="term" value="F:serine-type D-Ala-D-Ala carboxypeptidase activity"/>
    <property type="evidence" value="ECO:0007669"/>
    <property type="project" value="InterPro"/>
</dbReference>
<keyword evidence="3" id="KW-0378">Hydrolase</keyword>
<proteinExistence type="inferred from homology"/>
<feature type="binding site" evidence="8">
    <location>
        <position position="217"/>
    </location>
    <ligand>
        <name>substrate</name>
    </ligand>
</feature>
<dbReference type="InterPro" id="IPR001967">
    <property type="entry name" value="Peptidase_S11_N"/>
</dbReference>
<feature type="active site" description="Acyl-ester intermediate" evidence="7">
    <location>
        <position position="54"/>
    </location>
</feature>
<name>A0A316C5N7_PSESE</name>
<gene>
    <name evidence="13" type="ORF">C7441_104125</name>
</gene>
<dbReference type="Proteomes" id="UP000245396">
    <property type="component" value="Unassembled WGS sequence"/>
</dbReference>
<evidence type="ECO:0000313" key="14">
    <source>
        <dbReference type="Proteomes" id="UP000245396"/>
    </source>
</evidence>
<feature type="chain" id="PRO_5016263587" evidence="11">
    <location>
        <begin position="22"/>
        <end position="381"/>
    </location>
</feature>
<comment type="caution">
    <text evidence="13">The sequence shown here is derived from an EMBL/GenBank/DDBJ whole genome shotgun (WGS) entry which is preliminary data.</text>
</comment>
<dbReference type="GO" id="GO:0008360">
    <property type="term" value="P:regulation of cell shape"/>
    <property type="evidence" value="ECO:0007669"/>
    <property type="project" value="UniProtKB-KW"/>
</dbReference>
<evidence type="ECO:0000313" key="13">
    <source>
        <dbReference type="EMBL" id="PWJ84858.1"/>
    </source>
</evidence>
<evidence type="ECO:0000256" key="4">
    <source>
        <dbReference type="ARBA" id="ARBA00022960"/>
    </source>
</evidence>
<evidence type="ECO:0000256" key="8">
    <source>
        <dbReference type="PIRSR" id="PIRSR618044-2"/>
    </source>
</evidence>
<dbReference type="GO" id="GO:0006508">
    <property type="term" value="P:proteolysis"/>
    <property type="evidence" value="ECO:0007669"/>
    <property type="project" value="InterPro"/>
</dbReference>